<feature type="domain" description="PI31 proteasome regulator N-terminal" evidence="1">
    <location>
        <begin position="50"/>
        <end position="107"/>
    </location>
</feature>
<protein>
    <recommendedName>
        <fullName evidence="1">PI31 proteasome regulator N-terminal domain-containing protein</fullName>
    </recommendedName>
</protein>
<dbReference type="InterPro" id="IPR045128">
    <property type="entry name" value="PI31-like"/>
</dbReference>
<gene>
    <name evidence="2" type="ORF">F2Q68_00026426</name>
</gene>
<dbReference type="AlphaFoldDB" id="A0A8S9IH95"/>
<proteinExistence type="predicted"/>
<dbReference type="Proteomes" id="UP000712281">
    <property type="component" value="Unassembled WGS sequence"/>
</dbReference>
<comment type="caution">
    <text evidence="2">The sequence shown here is derived from an EMBL/GenBank/DDBJ whole genome shotgun (WGS) entry which is preliminary data.</text>
</comment>
<name>A0A8S9IH95_BRACR</name>
<dbReference type="Pfam" id="PF11566">
    <property type="entry name" value="PI31_Prot_N"/>
    <property type="match status" value="1"/>
</dbReference>
<dbReference type="GO" id="GO:0043161">
    <property type="term" value="P:proteasome-mediated ubiquitin-dependent protein catabolic process"/>
    <property type="evidence" value="ECO:0007669"/>
    <property type="project" value="InterPro"/>
</dbReference>
<evidence type="ECO:0000259" key="1">
    <source>
        <dbReference type="Pfam" id="PF11566"/>
    </source>
</evidence>
<evidence type="ECO:0000313" key="3">
    <source>
        <dbReference type="Proteomes" id="UP000712281"/>
    </source>
</evidence>
<organism evidence="2 3">
    <name type="scientific">Brassica cretica</name>
    <name type="common">Mustard</name>
    <dbReference type="NCBI Taxonomy" id="69181"/>
    <lineage>
        <taxon>Eukaryota</taxon>
        <taxon>Viridiplantae</taxon>
        <taxon>Streptophyta</taxon>
        <taxon>Embryophyta</taxon>
        <taxon>Tracheophyta</taxon>
        <taxon>Spermatophyta</taxon>
        <taxon>Magnoliopsida</taxon>
        <taxon>eudicotyledons</taxon>
        <taxon>Gunneridae</taxon>
        <taxon>Pentapetalae</taxon>
        <taxon>rosids</taxon>
        <taxon>malvids</taxon>
        <taxon>Brassicales</taxon>
        <taxon>Brassicaceae</taxon>
        <taxon>Brassiceae</taxon>
        <taxon>Brassica</taxon>
    </lineage>
</organism>
<dbReference type="PANTHER" id="PTHR13266:SF2">
    <property type="entry name" value="PI31 PROTEASOME REGULATOR N-TERMINAL DOMAIN-CONTAINING PROTEIN"/>
    <property type="match status" value="1"/>
</dbReference>
<dbReference type="InterPro" id="IPR021625">
    <property type="entry name" value="PI31_Prot_N"/>
</dbReference>
<sequence>LFLDPIDGWIHLGHSLPSRSLENLVILVTSLPRSSVANSQIVMLVIKSTRPRFRNNSDKVAFVVHATFVVSGYKLVAIGRHALAKDALASSPTRDEVGIEGWKDSDEVKRYAAKSREEGDYYDAQFNNLDRLVTNSKRNREPEPVHYARRPFPLGPQFHQPSVVDRPDYSNLIPGPPGGSFPVVRDGFGGGSMLVRPDDLRMFLRVVDQIQPGFMGSPQ</sequence>
<dbReference type="PANTHER" id="PTHR13266">
    <property type="entry name" value="PROTEASOME INHIBITOR"/>
    <property type="match status" value="1"/>
</dbReference>
<dbReference type="EMBL" id="QGKW02001911">
    <property type="protein sequence ID" value="KAF2569261.1"/>
    <property type="molecule type" value="Genomic_DNA"/>
</dbReference>
<feature type="non-terminal residue" evidence="2">
    <location>
        <position position="219"/>
    </location>
</feature>
<accession>A0A8S9IH95</accession>
<dbReference type="GO" id="GO:0004866">
    <property type="term" value="F:endopeptidase inhibitor activity"/>
    <property type="evidence" value="ECO:0007669"/>
    <property type="project" value="InterPro"/>
</dbReference>
<reference evidence="2" key="1">
    <citation type="submission" date="2019-12" db="EMBL/GenBank/DDBJ databases">
        <title>Genome sequencing and annotation of Brassica cretica.</title>
        <authorList>
            <person name="Studholme D.J."/>
            <person name="Sarris P.F."/>
        </authorList>
    </citation>
    <scope>NUCLEOTIDE SEQUENCE</scope>
    <source>
        <strain evidence="2">PFS-001/15</strain>
        <tissue evidence="2">Leaf</tissue>
    </source>
</reference>
<feature type="non-terminal residue" evidence="2">
    <location>
        <position position="1"/>
    </location>
</feature>
<dbReference type="GO" id="GO:0070628">
    <property type="term" value="F:proteasome binding"/>
    <property type="evidence" value="ECO:0007669"/>
    <property type="project" value="InterPro"/>
</dbReference>
<dbReference type="Gene3D" id="3.40.1000.30">
    <property type="match status" value="1"/>
</dbReference>
<evidence type="ECO:0000313" key="2">
    <source>
        <dbReference type="EMBL" id="KAF2569261.1"/>
    </source>
</evidence>